<sequence>MTNTQDANNQGDAVPGENLKDSAQSKASQISTSDALSDSSLDDVSGGSWPYATLRSAQVSPTI</sequence>
<gene>
    <name evidence="2" type="ORF">SAMN05444158_4364</name>
</gene>
<keyword evidence="3" id="KW-1185">Reference proteome</keyword>
<evidence type="ECO:0000313" key="2">
    <source>
        <dbReference type="EMBL" id="SDT09542.1"/>
    </source>
</evidence>
<organism evidence="2 3">
    <name type="scientific">Bradyrhizobium canariense</name>
    <dbReference type="NCBI Taxonomy" id="255045"/>
    <lineage>
        <taxon>Bacteria</taxon>
        <taxon>Pseudomonadati</taxon>
        <taxon>Pseudomonadota</taxon>
        <taxon>Alphaproteobacteria</taxon>
        <taxon>Hyphomicrobiales</taxon>
        <taxon>Nitrobacteraceae</taxon>
        <taxon>Bradyrhizobium</taxon>
    </lineage>
</organism>
<evidence type="ECO:0000256" key="1">
    <source>
        <dbReference type="SAM" id="MobiDB-lite"/>
    </source>
</evidence>
<name>A0A1H1XK32_9BRAD</name>
<feature type="compositionally biased region" description="Polar residues" evidence="1">
    <location>
        <begin position="1"/>
        <end position="11"/>
    </location>
</feature>
<dbReference type="Proteomes" id="UP000243904">
    <property type="component" value="Chromosome I"/>
</dbReference>
<feature type="compositionally biased region" description="Low complexity" evidence="1">
    <location>
        <begin position="28"/>
        <end position="48"/>
    </location>
</feature>
<dbReference type="AlphaFoldDB" id="A0A1H1XK32"/>
<accession>A0A1H1XK32</accession>
<feature type="region of interest" description="Disordered" evidence="1">
    <location>
        <begin position="1"/>
        <end position="63"/>
    </location>
</feature>
<proteinExistence type="predicted"/>
<reference evidence="3" key="1">
    <citation type="submission" date="2016-10" db="EMBL/GenBank/DDBJ databases">
        <authorList>
            <person name="Varghese N."/>
            <person name="Submissions S."/>
        </authorList>
    </citation>
    <scope>NUCLEOTIDE SEQUENCE [LARGE SCALE GENOMIC DNA]</scope>
    <source>
        <strain evidence="3">GAS369</strain>
    </source>
</reference>
<protein>
    <submittedName>
        <fullName evidence="2">Uncharacterized protein</fullName>
    </submittedName>
</protein>
<evidence type="ECO:0000313" key="3">
    <source>
        <dbReference type="Proteomes" id="UP000243904"/>
    </source>
</evidence>
<dbReference type="EMBL" id="LT629750">
    <property type="protein sequence ID" value="SDT09542.1"/>
    <property type="molecule type" value="Genomic_DNA"/>
</dbReference>